<sequence>MEEFPCMKKSYAPRLIAADFEVAFPNLQNKLYEKFPTITAKLYELGKRKKSKDKLLPSLFELINESEDASNLGAFLLIPYLLNVHTVRSSHKKWRLSHVEVRDNFIGIVSDDLHVEEELKTRQSIKESKKLTLQPYILAVGPTLKNINRYIVVINDITYSFDTVLQAVDNCFKAIWVMNAAYAPESKFVWTFIQKFCYELNSPHDEVSNCILSLLTDVEQE</sequence>
<proteinExistence type="predicted"/>
<dbReference type="EMBL" id="VVIM01000001">
    <property type="protein sequence ID" value="KAB0803158.1"/>
    <property type="molecule type" value="Genomic_DNA"/>
</dbReference>
<accession>A0A5N4B0W4</accession>
<dbReference type="Proteomes" id="UP000327044">
    <property type="component" value="Unassembled WGS sequence"/>
</dbReference>
<evidence type="ECO:0000313" key="2">
    <source>
        <dbReference type="Proteomes" id="UP000327044"/>
    </source>
</evidence>
<dbReference type="AlphaFoldDB" id="A0A5N4B0W4"/>
<comment type="caution">
    <text evidence="1">The sequence shown here is derived from an EMBL/GenBank/DDBJ whole genome shotgun (WGS) entry which is preliminary data.</text>
</comment>
<dbReference type="InParanoid" id="A0A5N4B0W4"/>
<gene>
    <name evidence="1" type="ORF">PPYR_00128</name>
</gene>
<protein>
    <submittedName>
        <fullName evidence="1">Uncharacterized protein</fullName>
    </submittedName>
</protein>
<keyword evidence="2" id="KW-1185">Reference proteome</keyword>
<organism evidence="1 2">
    <name type="scientific">Photinus pyralis</name>
    <name type="common">Common eastern firefly</name>
    <name type="synonym">Lampyris pyralis</name>
    <dbReference type="NCBI Taxonomy" id="7054"/>
    <lineage>
        <taxon>Eukaryota</taxon>
        <taxon>Metazoa</taxon>
        <taxon>Ecdysozoa</taxon>
        <taxon>Arthropoda</taxon>
        <taxon>Hexapoda</taxon>
        <taxon>Insecta</taxon>
        <taxon>Pterygota</taxon>
        <taxon>Neoptera</taxon>
        <taxon>Endopterygota</taxon>
        <taxon>Coleoptera</taxon>
        <taxon>Polyphaga</taxon>
        <taxon>Elateriformia</taxon>
        <taxon>Elateroidea</taxon>
        <taxon>Lampyridae</taxon>
        <taxon>Lampyrinae</taxon>
        <taxon>Photinus</taxon>
    </lineage>
</organism>
<name>A0A5N4B0W4_PHOPY</name>
<reference evidence="1 2" key="1">
    <citation type="journal article" date="2018" name="Elife">
        <title>Firefly genomes illuminate parallel origins of bioluminescence in beetles.</title>
        <authorList>
            <person name="Fallon T.R."/>
            <person name="Lower S.E."/>
            <person name="Chang C.H."/>
            <person name="Bessho-Uehara M."/>
            <person name="Martin G.J."/>
            <person name="Bewick A.J."/>
            <person name="Behringer M."/>
            <person name="Debat H.J."/>
            <person name="Wong I."/>
            <person name="Day J.C."/>
            <person name="Suvorov A."/>
            <person name="Silva C.J."/>
            <person name="Stanger-Hall K.F."/>
            <person name="Hall D.W."/>
            <person name="Schmitz R.J."/>
            <person name="Nelson D.R."/>
            <person name="Lewis S.M."/>
            <person name="Shigenobu S."/>
            <person name="Bybee S.M."/>
            <person name="Larracuente A.M."/>
            <person name="Oba Y."/>
            <person name="Weng J.K."/>
        </authorList>
    </citation>
    <scope>NUCLEOTIDE SEQUENCE [LARGE SCALE GENOMIC DNA]</scope>
    <source>
        <strain evidence="1">1611_PpyrPB1</strain>
        <tissue evidence="1">Whole body</tissue>
    </source>
</reference>
<evidence type="ECO:0000313" key="1">
    <source>
        <dbReference type="EMBL" id="KAB0803158.1"/>
    </source>
</evidence>